<name>A0A4C1WLH3_EUMVA</name>
<comment type="caution">
    <text evidence="2">The sequence shown here is derived from an EMBL/GenBank/DDBJ whole genome shotgun (WGS) entry which is preliminary data.</text>
</comment>
<dbReference type="OrthoDB" id="7701249at2759"/>
<dbReference type="PANTHER" id="PTHR34239:SF2">
    <property type="entry name" value="TRANSPOSABLE ELEMENT P TRANSPOSASE_THAP9 CONSERVED DOMAIN-CONTAINING PROTEIN"/>
    <property type="match status" value="1"/>
</dbReference>
<reference evidence="2 3" key="1">
    <citation type="journal article" date="2019" name="Commun. Biol.">
        <title>The bagworm genome reveals a unique fibroin gene that provides high tensile strength.</title>
        <authorList>
            <person name="Kono N."/>
            <person name="Nakamura H."/>
            <person name="Ohtoshi R."/>
            <person name="Tomita M."/>
            <person name="Numata K."/>
            <person name="Arakawa K."/>
        </authorList>
    </citation>
    <scope>NUCLEOTIDE SEQUENCE [LARGE SCALE GENOMIC DNA]</scope>
</reference>
<dbReference type="PANTHER" id="PTHR34239">
    <property type="entry name" value="APPLE DOMAIN-CONTAINING PROTEIN"/>
    <property type="match status" value="1"/>
</dbReference>
<gene>
    <name evidence="2" type="ORF">EVAR_9190_1</name>
</gene>
<feature type="region of interest" description="Disordered" evidence="1">
    <location>
        <begin position="243"/>
        <end position="270"/>
    </location>
</feature>
<feature type="compositionally biased region" description="Polar residues" evidence="1">
    <location>
        <begin position="243"/>
        <end position="256"/>
    </location>
</feature>
<protein>
    <submittedName>
        <fullName evidence="2">Uncharacterized protein</fullName>
    </submittedName>
</protein>
<evidence type="ECO:0000256" key="1">
    <source>
        <dbReference type="SAM" id="MobiDB-lite"/>
    </source>
</evidence>
<dbReference type="AlphaFoldDB" id="A0A4C1WLH3"/>
<sequence length="289" mass="33316">MVYAIERGSIRKPSEYTRSSYIYYYIIPTYIFSPKKRRIVYSSSEDEDENSIPKDDNSILDLIGEPIKNENNVEINKKIVELWKSIKTKGFESTMRTDIENKIPNITDLYCSAPKLNSELSASLSNSAKTRDEKMSSKQNHIGLATRNLNKVLVNLIKRSYKENIEMVSNTIRLLRNLYYMESQTRRAIILPGISKNMKEALGKTETPEFLFGSDLHTIIKKSKDLERSLKDLRAPYTKTQRTNLNYWGPSSATQPTQPPGGQRGNYLQKGLSRDDTIVRQFNKNLRIE</sequence>
<evidence type="ECO:0000313" key="2">
    <source>
        <dbReference type="EMBL" id="GBP52278.1"/>
    </source>
</evidence>
<accession>A0A4C1WLH3</accession>
<keyword evidence="3" id="KW-1185">Reference proteome</keyword>
<dbReference type="Proteomes" id="UP000299102">
    <property type="component" value="Unassembled WGS sequence"/>
</dbReference>
<dbReference type="EMBL" id="BGZK01000599">
    <property type="protein sequence ID" value="GBP52278.1"/>
    <property type="molecule type" value="Genomic_DNA"/>
</dbReference>
<proteinExistence type="predicted"/>
<organism evidence="2 3">
    <name type="scientific">Eumeta variegata</name>
    <name type="common">Bagworm moth</name>
    <name type="synonym">Eumeta japonica</name>
    <dbReference type="NCBI Taxonomy" id="151549"/>
    <lineage>
        <taxon>Eukaryota</taxon>
        <taxon>Metazoa</taxon>
        <taxon>Ecdysozoa</taxon>
        <taxon>Arthropoda</taxon>
        <taxon>Hexapoda</taxon>
        <taxon>Insecta</taxon>
        <taxon>Pterygota</taxon>
        <taxon>Neoptera</taxon>
        <taxon>Endopterygota</taxon>
        <taxon>Lepidoptera</taxon>
        <taxon>Glossata</taxon>
        <taxon>Ditrysia</taxon>
        <taxon>Tineoidea</taxon>
        <taxon>Psychidae</taxon>
        <taxon>Oiketicinae</taxon>
        <taxon>Eumeta</taxon>
    </lineage>
</organism>
<evidence type="ECO:0000313" key="3">
    <source>
        <dbReference type="Proteomes" id="UP000299102"/>
    </source>
</evidence>